<proteinExistence type="predicted"/>
<name>A0A644ZU29_9ZZZZ</name>
<dbReference type="AlphaFoldDB" id="A0A644ZU29"/>
<sequence>MQRRTNIEIRSPVCKVRFQNGRTVRIVLGVLHPDDGHRVEVDALQEPVVCTEISIFAQCGDAGFIAEPVLIVGTCRIRRAGCGISHLYDVARVHREFARGCVELRVELDRVQNPVFAGVNQRISFRIHQRRAVVSMPFPQGKFIVLLAKLIKPGEIDQRIRHCTRHLRIICVHIPRTKVQNWISARVKRTSTLERHADHELVARWFTRLQIDKINIAVHCREYDFDKAFLLLCPVVHVHNLFDIIRPLDNQGLTNPAAPRPCLFRVRCAESAFQFARLYLPCFGHLAVEHAGNAIVRAVAIVVAAERDNAFRVGIGFVRQELDCLVALEGIHLRAVYFHGGREPVNARLRAVHRVRNIVRRRRRRRRRWRWRRRRRRRRRFEQFGNEPAGLLRALRGLRRSAVGSCKRLDRNDHQRDNHNKNCKQEVKPRLDADTVLLFLLFLFRITRIAGIPPVGTGVILIGISGIHAVASKPQKRQPPLPAIAFEYLAVARIAAAVTKQSSGGRRIPLGIIAPEAVNFVVIL</sequence>
<protein>
    <submittedName>
        <fullName evidence="1">Uncharacterized protein</fullName>
    </submittedName>
</protein>
<reference evidence="1" key="1">
    <citation type="submission" date="2019-08" db="EMBL/GenBank/DDBJ databases">
        <authorList>
            <person name="Kucharzyk K."/>
            <person name="Murdoch R.W."/>
            <person name="Higgins S."/>
            <person name="Loffler F."/>
        </authorList>
    </citation>
    <scope>NUCLEOTIDE SEQUENCE</scope>
</reference>
<accession>A0A644ZU29</accession>
<dbReference type="EMBL" id="VSSQ01009623">
    <property type="protein sequence ID" value="MPM42153.1"/>
    <property type="molecule type" value="Genomic_DNA"/>
</dbReference>
<comment type="caution">
    <text evidence="1">The sequence shown here is derived from an EMBL/GenBank/DDBJ whole genome shotgun (WGS) entry which is preliminary data.</text>
</comment>
<gene>
    <name evidence="1" type="ORF">SDC9_88815</name>
</gene>
<organism evidence="1">
    <name type="scientific">bioreactor metagenome</name>
    <dbReference type="NCBI Taxonomy" id="1076179"/>
    <lineage>
        <taxon>unclassified sequences</taxon>
        <taxon>metagenomes</taxon>
        <taxon>ecological metagenomes</taxon>
    </lineage>
</organism>
<evidence type="ECO:0000313" key="1">
    <source>
        <dbReference type="EMBL" id="MPM42153.1"/>
    </source>
</evidence>